<feature type="compositionally biased region" description="Pro residues" evidence="1">
    <location>
        <begin position="44"/>
        <end position="54"/>
    </location>
</feature>
<evidence type="ECO:0000313" key="2">
    <source>
        <dbReference type="EMBL" id="BCR97006.1"/>
    </source>
</evidence>
<sequence>MPPPPPSVPEGWKAEFDHRYQAWYYINIHTRQSHWERPDQPALPAGPVPPPAGAPPSRETATTTTTTTTTHDRPVGQGGPNPDDHNLPEVYTPQPASQSAYAPNPEQGYTSYQQPQYGYNGYNHNLTYSPYPAYPNQYLNPYQNTYDPSQPPHTQKQKTSLRKKVATALGLGGGGLISGIILGETI</sequence>
<dbReference type="CDD" id="cd00201">
    <property type="entry name" value="WW"/>
    <property type="match status" value="1"/>
</dbReference>
<dbReference type="Pfam" id="PF00397">
    <property type="entry name" value="WW"/>
    <property type="match status" value="1"/>
</dbReference>
<dbReference type="SUPFAM" id="SSF51045">
    <property type="entry name" value="WW domain"/>
    <property type="match status" value="1"/>
</dbReference>
<dbReference type="GeneID" id="64958331"/>
<dbReference type="InterPro" id="IPR036020">
    <property type="entry name" value="WW_dom_sf"/>
</dbReference>
<proteinExistence type="predicted"/>
<gene>
    <name evidence="2" type="primary">WWM1_1</name>
    <name evidence="2" type="ORF">AKAW2_30325A</name>
</gene>
<evidence type="ECO:0000313" key="3">
    <source>
        <dbReference type="Proteomes" id="UP000661280"/>
    </source>
</evidence>
<accession>A0A7R7WUQ0</accession>
<feature type="compositionally biased region" description="Polar residues" evidence="1">
    <location>
        <begin position="94"/>
        <end position="111"/>
    </location>
</feature>
<feature type="compositionally biased region" description="Low complexity" evidence="1">
    <location>
        <begin position="60"/>
        <end position="69"/>
    </location>
</feature>
<dbReference type="PROSITE" id="PS50020">
    <property type="entry name" value="WW_DOMAIN_2"/>
    <property type="match status" value="1"/>
</dbReference>
<dbReference type="EMBL" id="AP024427">
    <property type="protein sequence ID" value="BCR97006.1"/>
    <property type="molecule type" value="Genomic_DNA"/>
</dbReference>
<feature type="region of interest" description="Disordered" evidence="1">
    <location>
        <begin position="35"/>
        <end position="114"/>
    </location>
</feature>
<name>A0A7R7WUQ0_ASPKA</name>
<evidence type="ECO:0000256" key="1">
    <source>
        <dbReference type="SAM" id="MobiDB-lite"/>
    </source>
</evidence>
<protein>
    <submittedName>
        <fullName evidence="2">WW domain-containing protein wwm1</fullName>
    </submittedName>
</protein>
<dbReference type="InterPro" id="IPR001202">
    <property type="entry name" value="WW_dom"/>
</dbReference>
<reference evidence="2" key="1">
    <citation type="submission" date="2021-01" db="EMBL/GenBank/DDBJ databases">
        <authorList>
            <consortium name="Aspergillus luchuensis mut. kawachii IFO 4304 genome sequencing consortium"/>
            <person name="Kazuki M."/>
            <person name="Futagami T."/>
        </authorList>
    </citation>
    <scope>NUCLEOTIDE SEQUENCE</scope>
    <source>
        <strain evidence="2">IFO 4308</strain>
    </source>
</reference>
<dbReference type="Proteomes" id="UP000661280">
    <property type="component" value="Chromosome 3"/>
</dbReference>
<dbReference type="KEGG" id="aluc:AKAW2_30325A"/>
<keyword evidence="3" id="KW-1185">Reference proteome</keyword>
<organism evidence="2 3">
    <name type="scientific">Aspergillus kawachii</name>
    <name type="common">White koji mold</name>
    <name type="synonym">Aspergillus awamori var. kawachi</name>
    <dbReference type="NCBI Taxonomy" id="1069201"/>
    <lineage>
        <taxon>Eukaryota</taxon>
        <taxon>Fungi</taxon>
        <taxon>Dikarya</taxon>
        <taxon>Ascomycota</taxon>
        <taxon>Pezizomycotina</taxon>
        <taxon>Eurotiomycetes</taxon>
        <taxon>Eurotiomycetidae</taxon>
        <taxon>Eurotiales</taxon>
        <taxon>Aspergillaceae</taxon>
        <taxon>Aspergillus</taxon>
        <taxon>Aspergillus subgen. Circumdati</taxon>
    </lineage>
</organism>
<dbReference type="Gene3D" id="2.20.70.10">
    <property type="match status" value="1"/>
</dbReference>
<dbReference type="AlphaFoldDB" id="A0A7R7WUQ0"/>
<dbReference type="SMART" id="SM00456">
    <property type="entry name" value="WW"/>
    <property type="match status" value="1"/>
</dbReference>
<dbReference type="OrthoDB" id="2530521at2759"/>
<dbReference type="RefSeq" id="XP_041540772.1">
    <property type="nucleotide sequence ID" value="XM_041686827.1"/>
</dbReference>
<reference evidence="2" key="2">
    <citation type="submission" date="2021-02" db="EMBL/GenBank/DDBJ databases">
        <title>Aspergillus luchuensis mut. kawachii IFO 4304 genome sequence.</title>
        <authorList>
            <person name="Mori K."/>
            <person name="Kadooka C."/>
            <person name="Goto M."/>
            <person name="Futagami T."/>
        </authorList>
    </citation>
    <scope>NUCLEOTIDE SEQUENCE</scope>
    <source>
        <strain evidence="2">IFO 4308</strain>
    </source>
</reference>